<dbReference type="Pfam" id="PF03062">
    <property type="entry name" value="MBOAT"/>
    <property type="match status" value="1"/>
</dbReference>
<feature type="transmembrane region" description="Helical" evidence="6">
    <location>
        <begin position="457"/>
        <end position="479"/>
    </location>
</feature>
<accession>A0A409VBC9</accession>
<dbReference type="GO" id="GO:0006506">
    <property type="term" value="P:GPI anchor biosynthetic process"/>
    <property type="evidence" value="ECO:0007669"/>
    <property type="project" value="TreeGrafter"/>
</dbReference>
<dbReference type="PANTHER" id="PTHR13285:SF18">
    <property type="entry name" value="PROTEIN-CYSTEINE N-PALMITOYLTRANSFERASE RASP"/>
    <property type="match status" value="1"/>
</dbReference>
<dbReference type="STRING" id="181874.A0A409VBC9"/>
<feature type="transmembrane region" description="Helical" evidence="6">
    <location>
        <begin position="323"/>
        <end position="346"/>
    </location>
</feature>
<dbReference type="Proteomes" id="UP000284842">
    <property type="component" value="Unassembled WGS sequence"/>
</dbReference>
<keyword evidence="5 6" id="KW-0472">Membrane</keyword>
<dbReference type="OrthoDB" id="420606at2759"/>
<dbReference type="EMBL" id="NHTK01006128">
    <property type="protein sequence ID" value="PPQ63229.1"/>
    <property type="molecule type" value="Genomic_DNA"/>
</dbReference>
<feature type="transmembrane region" description="Helical" evidence="6">
    <location>
        <begin position="425"/>
        <end position="451"/>
    </location>
</feature>
<evidence type="ECO:0000256" key="2">
    <source>
        <dbReference type="ARBA" id="ARBA00010323"/>
    </source>
</evidence>
<feature type="transmembrane region" description="Helical" evidence="6">
    <location>
        <begin position="54"/>
        <end position="73"/>
    </location>
</feature>
<feature type="transmembrane region" description="Helical" evidence="6">
    <location>
        <begin position="149"/>
        <end position="176"/>
    </location>
</feature>
<dbReference type="AlphaFoldDB" id="A0A409VBC9"/>
<evidence type="ECO:0000313" key="7">
    <source>
        <dbReference type="EMBL" id="PPQ63229.1"/>
    </source>
</evidence>
<feature type="transmembrane region" description="Helical" evidence="6">
    <location>
        <begin position="533"/>
        <end position="551"/>
    </location>
</feature>
<reference evidence="7 8" key="1">
    <citation type="journal article" date="2018" name="Evol. Lett.">
        <title>Horizontal gene cluster transfer increased hallucinogenic mushroom diversity.</title>
        <authorList>
            <person name="Reynolds H.T."/>
            <person name="Vijayakumar V."/>
            <person name="Gluck-Thaler E."/>
            <person name="Korotkin H.B."/>
            <person name="Matheny P.B."/>
            <person name="Slot J.C."/>
        </authorList>
    </citation>
    <scope>NUCLEOTIDE SEQUENCE [LARGE SCALE GENOMIC DNA]</scope>
    <source>
        <strain evidence="7 8">2629</strain>
    </source>
</reference>
<dbReference type="GO" id="GO:0005783">
    <property type="term" value="C:endoplasmic reticulum"/>
    <property type="evidence" value="ECO:0007669"/>
    <property type="project" value="TreeGrafter"/>
</dbReference>
<evidence type="ECO:0000256" key="4">
    <source>
        <dbReference type="ARBA" id="ARBA00022989"/>
    </source>
</evidence>
<feature type="transmembrane region" description="Helical" evidence="6">
    <location>
        <begin position="183"/>
        <end position="200"/>
    </location>
</feature>
<dbReference type="GO" id="GO:0016020">
    <property type="term" value="C:membrane"/>
    <property type="evidence" value="ECO:0007669"/>
    <property type="project" value="UniProtKB-SubCell"/>
</dbReference>
<evidence type="ECO:0000256" key="6">
    <source>
        <dbReference type="SAM" id="Phobius"/>
    </source>
</evidence>
<protein>
    <recommendedName>
        <fullName evidence="9">Glycerol transporter</fullName>
    </recommendedName>
</protein>
<dbReference type="FunCoup" id="A0A409VBC9">
    <property type="interactions" value="125"/>
</dbReference>
<dbReference type="InterPro" id="IPR051085">
    <property type="entry name" value="MB_O-acyltransferase"/>
</dbReference>
<dbReference type="PANTHER" id="PTHR13285">
    <property type="entry name" value="ACYLTRANSFERASE"/>
    <property type="match status" value="1"/>
</dbReference>
<dbReference type="InParanoid" id="A0A409VBC9"/>
<keyword evidence="8" id="KW-1185">Reference proteome</keyword>
<keyword evidence="4 6" id="KW-1133">Transmembrane helix</keyword>
<evidence type="ECO:0000256" key="1">
    <source>
        <dbReference type="ARBA" id="ARBA00004141"/>
    </source>
</evidence>
<organism evidence="7 8">
    <name type="scientific">Panaeolus cyanescens</name>
    <dbReference type="NCBI Taxonomy" id="181874"/>
    <lineage>
        <taxon>Eukaryota</taxon>
        <taxon>Fungi</taxon>
        <taxon>Dikarya</taxon>
        <taxon>Basidiomycota</taxon>
        <taxon>Agaricomycotina</taxon>
        <taxon>Agaricomycetes</taxon>
        <taxon>Agaricomycetidae</taxon>
        <taxon>Agaricales</taxon>
        <taxon>Agaricineae</taxon>
        <taxon>Galeropsidaceae</taxon>
        <taxon>Panaeolus</taxon>
    </lineage>
</organism>
<name>A0A409VBC9_9AGAR</name>
<feature type="transmembrane region" description="Helical" evidence="6">
    <location>
        <begin position="284"/>
        <end position="302"/>
    </location>
</feature>
<feature type="transmembrane region" description="Helical" evidence="6">
    <location>
        <begin position="358"/>
        <end position="377"/>
    </location>
</feature>
<gene>
    <name evidence="7" type="ORF">CVT24_005689</name>
</gene>
<feature type="transmembrane region" description="Helical" evidence="6">
    <location>
        <begin position="491"/>
        <end position="513"/>
    </location>
</feature>
<dbReference type="GO" id="GO:0008374">
    <property type="term" value="F:O-acyltransferase activity"/>
    <property type="evidence" value="ECO:0007669"/>
    <property type="project" value="TreeGrafter"/>
</dbReference>
<evidence type="ECO:0000256" key="5">
    <source>
        <dbReference type="ARBA" id="ARBA00023136"/>
    </source>
</evidence>
<comment type="similarity">
    <text evidence="2">Belongs to the membrane-bound acyltransferase family.</text>
</comment>
<proteinExistence type="inferred from homology"/>
<evidence type="ECO:0000256" key="3">
    <source>
        <dbReference type="ARBA" id="ARBA00022692"/>
    </source>
</evidence>
<dbReference type="InterPro" id="IPR004299">
    <property type="entry name" value="MBOAT_fam"/>
</dbReference>
<keyword evidence="3 6" id="KW-0812">Transmembrane</keyword>
<comment type="caution">
    <text evidence="7">The sequence shown here is derived from an EMBL/GenBank/DDBJ whole genome shotgun (WGS) entry which is preliminary data.</text>
</comment>
<evidence type="ECO:0008006" key="9">
    <source>
        <dbReference type="Google" id="ProtNLM"/>
    </source>
</evidence>
<evidence type="ECO:0000313" key="8">
    <source>
        <dbReference type="Proteomes" id="UP000284842"/>
    </source>
</evidence>
<comment type="subcellular location">
    <subcellularLocation>
        <location evidence="1">Membrane</location>
        <topology evidence="1">Multi-pass membrane protein</topology>
    </subcellularLocation>
</comment>
<sequence length="566" mass="64945">MGGDRTKDSSEGPKAKGIASLTVHIPSAFRKGTGSSVSTQGLSKPRWSTPEFKFYYLVALFAIPAMAWIPISLSQTTHRNYVFYAPRLSEGWIYGRMIDNSDAQYRSFRDNLPLLTQVMLGYLPLKYLARRFLKTSSEHSLYLMPVNMALSIIMVIALHGSSALKIGLILTLNFIIAKTCRESFLGPVLTWVFNGLVMFMNEIHSGYSFGAISPALAGLDSFGGAYPRWHVIFNITMLRLISFNMDYYWSCKNTDSSDVDVNLPSEKQRVTVPHPDTLYSAMNYIAYILYPPLYIAGPIITFNDFMWQHRRNTVISTRFKVMYLVRFAVCFLTMEYILHFMYMVAIKDTKAWGGDSPAQIAMIGFWNLIIVWLKLLIPWRFFRAWALLDGIDPPENMVRCMANNYSAFGFWRSWHRSYNLWIIRYIYIPLGGSKNVILNTLLIFSFVALWHDLTFRLLAWGWLISLFVIPELAATYLLPKSKYGKYPWYRHACAIGGVFNILMMIGANLVGFVVGTDGVAFFFGELFGTWDGIKFMVICTFCLFVGVQLMFEYREEELRQGIVRRC</sequence>